<dbReference type="Gene3D" id="1.10.260.40">
    <property type="entry name" value="lambda repressor-like DNA-binding domains"/>
    <property type="match status" value="1"/>
</dbReference>
<sequence>MGAWQALPVSAEPALRQLTVRLRELKDDTGLSLAALARRTPASKSAWGRYLNGQALPPRQVVAALGELAGADPARLMALWELAAHTHRQPDAAAGPPADPVTPAAGLALSATTVADGGPGDPEPADAPPGDDPSQPAGDRAPARPPRRRPAGSLSHVLALVIPTVLSTAALTIVITLVWHPGFGSAPPAPPSGPSTPPAATTTPTAAPTPSPRAAPTSSPRTRAPGTVAPVQRRLRSSEKVREMEGPYEPPIYTPGPEEIETWTDGPPQPPDPSRQPSSGTRRPSG</sequence>
<reference evidence="4 5" key="1">
    <citation type="submission" date="2020-08" db="EMBL/GenBank/DDBJ databases">
        <title>Genomic Encyclopedia of Type Strains, Phase IV (KMG-IV): sequencing the most valuable type-strain genomes for metagenomic binning, comparative biology and taxonomic classification.</title>
        <authorList>
            <person name="Goeker M."/>
        </authorList>
    </citation>
    <scope>NUCLEOTIDE SEQUENCE [LARGE SCALE GENOMIC DNA]</scope>
    <source>
        <strain evidence="4 5">DSM 44197</strain>
    </source>
</reference>
<feature type="compositionally biased region" description="Basic and acidic residues" evidence="1">
    <location>
        <begin position="236"/>
        <end position="245"/>
    </location>
</feature>
<proteinExistence type="predicted"/>
<feature type="region of interest" description="Disordered" evidence="1">
    <location>
        <begin position="112"/>
        <end position="151"/>
    </location>
</feature>
<dbReference type="Proteomes" id="UP000572680">
    <property type="component" value="Unassembled WGS sequence"/>
</dbReference>
<evidence type="ECO:0000259" key="3">
    <source>
        <dbReference type="SMART" id="SM00530"/>
    </source>
</evidence>
<dbReference type="InterPro" id="IPR010982">
    <property type="entry name" value="Lambda_DNA-bd_dom_sf"/>
</dbReference>
<protein>
    <submittedName>
        <fullName evidence="4">Transcriptional regulator with XRE-family HTH domain</fullName>
    </submittedName>
</protein>
<comment type="caution">
    <text evidence="4">The sequence shown here is derived from an EMBL/GenBank/DDBJ whole genome shotgun (WGS) entry which is preliminary data.</text>
</comment>
<organism evidence="4 5">
    <name type="scientific">Actinomadura namibiensis</name>
    <dbReference type="NCBI Taxonomy" id="182080"/>
    <lineage>
        <taxon>Bacteria</taxon>
        <taxon>Bacillati</taxon>
        <taxon>Actinomycetota</taxon>
        <taxon>Actinomycetes</taxon>
        <taxon>Streptosporangiales</taxon>
        <taxon>Thermomonosporaceae</taxon>
        <taxon>Actinomadura</taxon>
    </lineage>
</organism>
<keyword evidence="2" id="KW-1133">Transmembrane helix</keyword>
<feature type="domain" description="HTH cro/C1-type" evidence="3">
    <location>
        <begin position="21"/>
        <end position="76"/>
    </location>
</feature>
<accession>A0A7W3QQC4</accession>
<feature type="compositionally biased region" description="Low complexity" evidence="1">
    <location>
        <begin position="214"/>
        <end position="225"/>
    </location>
</feature>
<dbReference type="EMBL" id="JACJIA010000012">
    <property type="protein sequence ID" value="MBA8955570.1"/>
    <property type="molecule type" value="Genomic_DNA"/>
</dbReference>
<keyword evidence="5" id="KW-1185">Reference proteome</keyword>
<evidence type="ECO:0000313" key="4">
    <source>
        <dbReference type="EMBL" id="MBA8955570.1"/>
    </source>
</evidence>
<gene>
    <name evidence="4" type="ORF">HNR61_007246</name>
</gene>
<keyword evidence="2" id="KW-0812">Transmembrane</keyword>
<dbReference type="InterPro" id="IPR001387">
    <property type="entry name" value="Cro/C1-type_HTH"/>
</dbReference>
<feature type="region of interest" description="Disordered" evidence="1">
    <location>
        <begin position="187"/>
        <end position="286"/>
    </location>
</feature>
<name>A0A7W3QQC4_ACTNM</name>
<feature type="transmembrane region" description="Helical" evidence="2">
    <location>
        <begin position="157"/>
        <end position="179"/>
    </location>
</feature>
<dbReference type="SUPFAM" id="SSF47413">
    <property type="entry name" value="lambda repressor-like DNA-binding domains"/>
    <property type="match status" value="1"/>
</dbReference>
<keyword evidence="2" id="KW-0472">Membrane</keyword>
<feature type="compositionally biased region" description="Pro residues" evidence="1">
    <location>
        <begin position="121"/>
        <end position="131"/>
    </location>
</feature>
<dbReference type="Pfam" id="PF13560">
    <property type="entry name" value="HTH_31"/>
    <property type="match status" value="1"/>
</dbReference>
<evidence type="ECO:0000256" key="2">
    <source>
        <dbReference type="SAM" id="Phobius"/>
    </source>
</evidence>
<dbReference type="AlphaFoldDB" id="A0A7W3QQC4"/>
<dbReference type="RefSeq" id="WP_220510202.1">
    <property type="nucleotide sequence ID" value="NZ_BAAALP010000127.1"/>
</dbReference>
<dbReference type="GO" id="GO:0003677">
    <property type="term" value="F:DNA binding"/>
    <property type="evidence" value="ECO:0007669"/>
    <property type="project" value="InterPro"/>
</dbReference>
<evidence type="ECO:0000256" key="1">
    <source>
        <dbReference type="SAM" id="MobiDB-lite"/>
    </source>
</evidence>
<dbReference type="SMART" id="SM00530">
    <property type="entry name" value="HTH_XRE"/>
    <property type="match status" value="1"/>
</dbReference>
<feature type="compositionally biased region" description="Pro residues" evidence="1">
    <location>
        <begin position="187"/>
        <end position="197"/>
    </location>
</feature>
<dbReference type="CDD" id="cd00093">
    <property type="entry name" value="HTH_XRE"/>
    <property type="match status" value="1"/>
</dbReference>
<evidence type="ECO:0000313" key="5">
    <source>
        <dbReference type="Proteomes" id="UP000572680"/>
    </source>
</evidence>